<accession>A0AAD7I4J7</accession>
<reference evidence="1" key="1">
    <citation type="submission" date="2023-03" db="EMBL/GenBank/DDBJ databases">
        <title>Massive genome expansion in bonnet fungi (Mycena s.s.) driven by repeated elements and novel gene families across ecological guilds.</title>
        <authorList>
            <consortium name="Lawrence Berkeley National Laboratory"/>
            <person name="Harder C.B."/>
            <person name="Miyauchi S."/>
            <person name="Viragh M."/>
            <person name="Kuo A."/>
            <person name="Thoen E."/>
            <person name="Andreopoulos B."/>
            <person name="Lu D."/>
            <person name="Skrede I."/>
            <person name="Drula E."/>
            <person name="Henrissat B."/>
            <person name="Morin E."/>
            <person name="Kohler A."/>
            <person name="Barry K."/>
            <person name="LaButti K."/>
            <person name="Morin E."/>
            <person name="Salamov A."/>
            <person name="Lipzen A."/>
            <person name="Mereny Z."/>
            <person name="Hegedus B."/>
            <person name="Baldrian P."/>
            <person name="Stursova M."/>
            <person name="Weitz H."/>
            <person name="Taylor A."/>
            <person name="Grigoriev I.V."/>
            <person name="Nagy L.G."/>
            <person name="Martin F."/>
            <person name="Kauserud H."/>
        </authorList>
    </citation>
    <scope>NUCLEOTIDE SEQUENCE</scope>
    <source>
        <strain evidence="1">CBHHK182m</strain>
    </source>
</reference>
<dbReference type="EMBL" id="JARKIB010000135">
    <property type="protein sequence ID" value="KAJ7733957.1"/>
    <property type="molecule type" value="Genomic_DNA"/>
</dbReference>
<proteinExistence type="predicted"/>
<organism evidence="1 2">
    <name type="scientific">Mycena metata</name>
    <dbReference type="NCBI Taxonomy" id="1033252"/>
    <lineage>
        <taxon>Eukaryota</taxon>
        <taxon>Fungi</taxon>
        <taxon>Dikarya</taxon>
        <taxon>Basidiomycota</taxon>
        <taxon>Agaricomycotina</taxon>
        <taxon>Agaricomycetes</taxon>
        <taxon>Agaricomycetidae</taxon>
        <taxon>Agaricales</taxon>
        <taxon>Marasmiineae</taxon>
        <taxon>Mycenaceae</taxon>
        <taxon>Mycena</taxon>
    </lineage>
</organism>
<evidence type="ECO:0000313" key="1">
    <source>
        <dbReference type="EMBL" id="KAJ7733957.1"/>
    </source>
</evidence>
<evidence type="ECO:0000313" key="2">
    <source>
        <dbReference type="Proteomes" id="UP001215598"/>
    </source>
</evidence>
<dbReference type="SUPFAM" id="SSF50370">
    <property type="entry name" value="Ricin B-like lectins"/>
    <property type="match status" value="1"/>
</dbReference>
<sequence>MHDPSTAKNVVYHRAWTEVNYDDSSVAKYIKFINANITAKGGVDHWNWTFNIACNLESQLFNTGLRAPTPFEIIPNGTYSIHTSSAKSLVLAVQDVTGFLRPPADKVVGGYLPSNAASVVGKEKTGGDHEKWLISATKTGCTFKNVGTGLYLGTSAQLNRGEYRVLQAVSDPYCWWINPSSNQGPSVYQIYDSANLRYTLHAAIEALNDIVSTDFPFIPIIAHENSDASCQMWLFNEAEFKQTERTQIYADDDKLAEPRSAEPGENSQQADATIKQLEVEKAVYLVESNILRKKLEEVRLALDTDESKNLPTAIMILRNTIERLTEGLIEADDDRVQEGIQPYLWERMKRKHICHWEDLIPSVGLKFDAASLYLTPIEVGNENGRPTFILRTKGHGNNLPSLQLISDDWPFHADNISGDYKYEVLVGDSSRLSWIPIDESRIPNDGPPKVKSLDHKPVTARDVALREYNETLTFIGRYSYLGNFYASLVGEGSIRLIEEPPRGFRNTEVSVTLKTTLIRPCSDSLRYCVATPRRMSNRGGPIEKHLIVNWA</sequence>
<comment type="caution">
    <text evidence="1">The sequence shown here is derived from an EMBL/GenBank/DDBJ whole genome shotgun (WGS) entry which is preliminary data.</text>
</comment>
<dbReference type="Proteomes" id="UP001215598">
    <property type="component" value="Unassembled WGS sequence"/>
</dbReference>
<protein>
    <submittedName>
        <fullName evidence="1">Uncharacterized protein</fullName>
    </submittedName>
</protein>
<keyword evidence="2" id="KW-1185">Reference proteome</keyword>
<dbReference type="InterPro" id="IPR035992">
    <property type="entry name" value="Ricin_B-like_lectins"/>
</dbReference>
<dbReference type="Gene3D" id="2.80.10.50">
    <property type="match status" value="1"/>
</dbReference>
<gene>
    <name evidence="1" type="ORF">B0H16DRAFT_157937</name>
</gene>
<name>A0AAD7I4J7_9AGAR</name>
<dbReference type="AlphaFoldDB" id="A0AAD7I4J7"/>